<dbReference type="PANTHER" id="PTHR30404">
    <property type="entry name" value="N-ACETYLMURAMOYL-L-ALANINE AMIDASE"/>
    <property type="match status" value="1"/>
</dbReference>
<organism evidence="5 6">
    <name type="scientific">Bradyrhizobium australiense</name>
    <dbReference type="NCBI Taxonomy" id="2721161"/>
    <lineage>
        <taxon>Bacteria</taxon>
        <taxon>Pseudomonadati</taxon>
        <taxon>Pseudomonadota</taxon>
        <taxon>Alphaproteobacteria</taxon>
        <taxon>Hyphomicrobiales</taxon>
        <taxon>Nitrobacteraceae</taxon>
        <taxon>Bradyrhizobium</taxon>
    </lineage>
</organism>
<dbReference type="InterPro" id="IPR050695">
    <property type="entry name" value="N-acetylmuramoyl_amidase_3"/>
</dbReference>
<evidence type="ECO:0000256" key="3">
    <source>
        <dbReference type="ARBA" id="ARBA00022801"/>
    </source>
</evidence>
<name>A0A7Y4LUX5_9BRAD</name>
<dbReference type="Gene3D" id="3.40.630.40">
    <property type="entry name" value="Zn-dependent exopeptidases"/>
    <property type="match status" value="1"/>
</dbReference>
<dbReference type="EMBL" id="JAAVLX010000003">
    <property type="protein sequence ID" value="NOJ39763.1"/>
    <property type="molecule type" value="Genomic_DNA"/>
</dbReference>
<feature type="domain" description="MurNAc-LAA" evidence="4">
    <location>
        <begin position="116"/>
        <end position="265"/>
    </location>
</feature>
<evidence type="ECO:0000313" key="6">
    <source>
        <dbReference type="Proteomes" id="UP000544122"/>
    </source>
</evidence>
<dbReference type="CDD" id="cd02696">
    <property type="entry name" value="MurNAc-LAA"/>
    <property type="match status" value="1"/>
</dbReference>
<dbReference type="PANTHER" id="PTHR30404:SF0">
    <property type="entry name" value="N-ACETYLMURAMOYL-L-ALANINE AMIDASE AMIC"/>
    <property type="match status" value="1"/>
</dbReference>
<dbReference type="GO" id="GO:0009253">
    <property type="term" value="P:peptidoglycan catabolic process"/>
    <property type="evidence" value="ECO:0007669"/>
    <property type="project" value="InterPro"/>
</dbReference>
<keyword evidence="3" id="KW-0378">Hydrolase</keyword>
<comment type="caution">
    <text evidence="5">The sequence shown here is derived from an EMBL/GenBank/DDBJ whole genome shotgun (WGS) entry which is preliminary data.</text>
</comment>
<evidence type="ECO:0000313" key="5">
    <source>
        <dbReference type="EMBL" id="NOJ39763.1"/>
    </source>
</evidence>
<dbReference type="Pfam" id="PF01520">
    <property type="entry name" value="Amidase_3"/>
    <property type="match status" value="1"/>
</dbReference>
<accession>A0A7Y4LUX5</accession>
<dbReference type="GO" id="GO:0008745">
    <property type="term" value="F:N-acetylmuramoyl-L-alanine amidase activity"/>
    <property type="evidence" value="ECO:0007669"/>
    <property type="project" value="UniProtKB-EC"/>
</dbReference>
<dbReference type="Proteomes" id="UP000544122">
    <property type="component" value="Unassembled WGS sequence"/>
</dbReference>
<dbReference type="AlphaFoldDB" id="A0A7Y4LUX5"/>
<keyword evidence="6" id="KW-1185">Reference proteome</keyword>
<protein>
    <recommendedName>
        <fullName evidence="2">N-acetylmuramoyl-L-alanine amidase</fullName>
        <ecNumber evidence="2">3.5.1.28</ecNumber>
    </recommendedName>
</protein>
<dbReference type="SUPFAM" id="SSF53187">
    <property type="entry name" value="Zn-dependent exopeptidases"/>
    <property type="match status" value="1"/>
</dbReference>
<dbReference type="EC" id="3.5.1.28" evidence="2"/>
<sequence length="271" mass="30638">MWPRSRTIVAVILASSLAWIDLCSVAWPREAAKVAQKSRVPRKGTVGCDRSKFRIVLDVGHTAEAPGAMSARNVREFDFNLGLAKRIEEKLKADGFAETSLLVTEGKAKPSLFKRATAVNDSSAKLVLSIHHDAVPESFLEEWEFEGRKSHFSDRFSGYSIFVSRENRKFVSSLNFARLLGLKMKKQGLQFARQYSQPFMGRYRRKLLDKNAGIYQFDHLVVLQRARMAAVLFEAGSIINRDEELAMSSPERQDMISAAVTEAMQEFCKLR</sequence>
<proteinExistence type="predicted"/>
<dbReference type="GO" id="GO:0030288">
    <property type="term" value="C:outer membrane-bounded periplasmic space"/>
    <property type="evidence" value="ECO:0007669"/>
    <property type="project" value="TreeGrafter"/>
</dbReference>
<gene>
    <name evidence="5" type="ORF">HCN58_09140</name>
</gene>
<dbReference type="SMART" id="SM00646">
    <property type="entry name" value="Ami_3"/>
    <property type="match status" value="1"/>
</dbReference>
<evidence type="ECO:0000256" key="1">
    <source>
        <dbReference type="ARBA" id="ARBA00001561"/>
    </source>
</evidence>
<reference evidence="5 6" key="1">
    <citation type="submission" date="2020-03" db="EMBL/GenBank/DDBJ databases">
        <title>Bradyrhizobium diversity isolated from nodules of Indigofera sp.</title>
        <authorList>
            <person name="Klepa M."/>
            <person name="Helene L."/>
            <person name="Hungria M."/>
        </authorList>
    </citation>
    <scope>NUCLEOTIDE SEQUENCE [LARGE SCALE GENOMIC DNA]</scope>
    <source>
        <strain evidence="5 6">WSM 1791</strain>
    </source>
</reference>
<evidence type="ECO:0000256" key="2">
    <source>
        <dbReference type="ARBA" id="ARBA00011901"/>
    </source>
</evidence>
<dbReference type="InterPro" id="IPR002508">
    <property type="entry name" value="MurNAc-LAA_cat"/>
</dbReference>
<comment type="catalytic activity">
    <reaction evidence="1">
        <text>Hydrolyzes the link between N-acetylmuramoyl residues and L-amino acid residues in certain cell-wall glycopeptides.</text>
        <dbReference type="EC" id="3.5.1.28"/>
    </reaction>
</comment>
<evidence type="ECO:0000259" key="4">
    <source>
        <dbReference type="SMART" id="SM00646"/>
    </source>
</evidence>